<accession>A0ABR7XJP1</accession>
<evidence type="ECO:0000313" key="3">
    <source>
        <dbReference type="EMBL" id="MBD1398527.1"/>
    </source>
</evidence>
<feature type="domain" description="Outer membrane protein beta-barrel" evidence="2">
    <location>
        <begin position="24"/>
        <end position="162"/>
    </location>
</feature>
<organism evidence="3 4">
    <name type="scientific">Pontibacter aquaedesilientis</name>
    <dbReference type="NCBI Taxonomy" id="2766980"/>
    <lineage>
        <taxon>Bacteria</taxon>
        <taxon>Pseudomonadati</taxon>
        <taxon>Bacteroidota</taxon>
        <taxon>Cytophagia</taxon>
        <taxon>Cytophagales</taxon>
        <taxon>Hymenobacteraceae</taxon>
        <taxon>Pontibacter</taxon>
    </lineage>
</organism>
<protein>
    <submittedName>
        <fullName evidence="3">PorT family protein</fullName>
    </submittedName>
</protein>
<proteinExistence type="predicted"/>
<dbReference type="SUPFAM" id="SSF56925">
    <property type="entry name" value="OMPA-like"/>
    <property type="match status" value="1"/>
</dbReference>
<sequence length="195" mass="20919">MKKSILLFVLAMTTMVAAHAQGPRIGIRAGVNYSGFGGSDADNLDRIWGGHGGLTANFPLSTDNFFSVQPELLFSMKGAETSNDQTKFKVNYLDVPVLGRVNAGPLYFEAGPQLSVRISGDVEQNGVNVIDDLDAFKRTSLGYAAGIGLAATPLGLNIGVRYNGDISKLYDDENAPNYRNDVFMLTLGYLFGGAR</sequence>
<feature type="signal peptide" evidence="1">
    <location>
        <begin position="1"/>
        <end position="20"/>
    </location>
</feature>
<keyword evidence="4" id="KW-1185">Reference proteome</keyword>
<evidence type="ECO:0000259" key="2">
    <source>
        <dbReference type="Pfam" id="PF13568"/>
    </source>
</evidence>
<evidence type="ECO:0000256" key="1">
    <source>
        <dbReference type="SAM" id="SignalP"/>
    </source>
</evidence>
<feature type="chain" id="PRO_5045754208" evidence="1">
    <location>
        <begin position="21"/>
        <end position="195"/>
    </location>
</feature>
<dbReference type="InterPro" id="IPR011250">
    <property type="entry name" value="OMP/PagP_B-barrel"/>
</dbReference>
<dbReference type="Pfam" id="PF13568">
    <property type="entry name" value="OMP_b-brl_2"/>
    <property type="match status" value="1"/>
</dbReference>
<name>A0ABR7XJP1_9BACT</name>
<evidence type="ECO:0000313" key="4">
    <source>
        <dbReference type="Proteomes" id="UP000625551"/>
    </source>
</evidence>
<dbReference type="Proteomes" id="UP000625551">
    <property type="component" value="Unassembled WGS sequence"/>
</dbReference>
<dbReference type="InterPro" id="IPR025665">
    <property type="entry name" value="Beta-barrel_OMP_2"/>
</dbReference>
<dbReference type="RefSeq" id="WP_191184663.1">
    <property type="nucleotide sequence ID" value="NZ_JACXAJ010000009.1"/>
</dbReference>
<dbReference type="EMBL" id="JACXAJ010000009">
    <property type="protein sequence ID" value="MBD1398527.1"/>
    <property type="molecule type" value="Genomic_DNA"/>
</dbReference>
<reference evidence="3 4" key="1">
    <citation type="submission" date="2020-09" db="EMBL/GenBank/DDBJ databases">
        <title>Genome sequencing and assembly of Pontibacter sp.</title>
        <authorList>
            <person name="Chhetri G."/>
        </authorList>
    </citation>
    <scope>NUCLEOTIDE SEQUENCE [LARGE SCALE GENOMIC DNA]</scope>
    <source>
        <strain evidence="3 4">JH31</strain>
    </source>
</reference>
<gene>
    <name evidence="3" type="ORF">H9Q13_15250</name>
</gene>
<comment type="caution">
    <text evidence="3">The sequence shown here is derived from an EMBL/GenBank/DDBJ whole genome shotgun (WGS) entry which is preliminary data.</text>
</comment>
<keyword evidence="1" id="KW-0732">Signal</keyword>